<accession>A0ABW2IJ24</accession>
<keyword evidence="6" id="KW-0813">Transport</keyword>
<dbReference type="PANTHER" id="PTHR30625:SF11">
    <property type="entry name" value="MOTA_TOLQ_EXBB PROTON CHANNEL DOMAIN-CONTAINING PROTEIN"/>
    <property type="match status" value="1"/>
</dbReference>
<feature type="transmembrane region" description="Helical" evidence="8">
    <location>
        <begin position="274"/>
        <end position="295"/>
    </location>
</feature>
<comment type="similarity">
    <text evidence="6">Belongs to the exbB/tolQ family.</text>
</comment>
<evidence type="ECO:0000256" key="2">
    <source>
        <dbReference type="ARBA" id="ARBA00022475"/>
    </source>
</evidence>
<evidence type="ECO:0000256" key="7">
    <source>
        <dbReference type="SAM" id="Coils"/>
    </source>
</evidence>
<evidence type="ECO:0000256" key="9">
    <source>
        <dbReference type="SAM" id="SignalP"/>
    </source>
</evidence>
<evidence type="ECO:0000313" key="11">
    <source>
        <dbReference type="EMBL" id="MFC7290937.1"/>
    </source>
</evidence>
<dbReference type="Proteomes" id="UP001596492">
    <property type="component" value="Unassembled WGS sequence"/>
</dbReference>
<gene>
    <name evidence="11" type="ORF">ACFQS8_04870</name>
</gene>
<name>A0ABW2IJ24_9PROT</name>
<evidence type="ECO:0000256" key="4">
    <source>
        <dbReference type="ARBA" id="ARBA00022989"/>
    </source>
</evidence>
<keyword evidence="7" id="KW-0175">Coiled coil</keyword>
<comment type="caution">
    <text evidence="11">The sequence shown here is derived from an EMBL/GenBank/DDBJ whole genome shotgun (WGS) entry which is preliminary data.</text>
</comment>
<evidence type="ECO:0000313" key="12">
    <source>
        <dbReference type="Proteomes" id="UP001596492"/>
    </source>
</evidence>
<evidence type="ECO:0000256" key="8">
    <source>
        <dbReference type="SAM" id="Phobius"/>
    </source>
</evidence>
<sequence length="455" mass="48034">MKPINFSIKAMAAAAVLMTSTAGVASAQTLADVVQAIKKDSSELNAENAKRLNEFKSARDQQAAQLAAARSEVRAEEAAGQALANKFNENEAVLSGLQAELQEKAGDFSELLGQFRTAAGEIDPLLRRSIISQEYTGRAEGLAEISQASTLPTRPELDLLWKAMLREMVGQGEVKTFQAKVANVNNNEPVDVFRIGPFTAFTASSSPEFLELKSGEFIPFATQPGGKLMSSASALVNAPEGKLVEAPVDPSQGDLLGLLANMPSLGDRIKQGGLPGYVVLSLLAFGLLLGGYKLVTLTLMSGAVKKTAQTKQAGNGNPLARIFQAYEDSSQDDVEALELRLDEAILKETPKIDSFINLIKVLAAVSPMMGLLGTVVGMIRTFTQITLVGTGDPKTMADGISQALVTTVEGLVAAIPLILLHAVVSTQAKGVQQVLEEQAAGMVAERAEQKGGARV</sequence>
<feature type="coiled-coil region" evidence="7">
    <location>
        <begin position="52"/>
        <end position="79"/>
    </location>
</feature>
<feature type="transmembrane region" description="Helical" evidence="8">
    <location>
        <begin position="355"/>
        <end position="379"/>
    </location>
</feature>
<evidence type="ECO:0000256" key="3">
    <source>
        <dbReference type="ARBA" id="ARBA00022692"/>
    </source>
</evidence>
<evidence type="ECO:0000259" key="10">
    <source>
        <dbReference type="Pfam" id="PF01618"/>
    </source>
</evidence>
<dbReference type="InterPro" id="IPR002898">
    <property type="entry name" value="MotA_ExbB_proton_chnl"/>
</dbReference>
<dbReference type="EMBL" id="JBHTBR010000002">
    <property type="protein sequence ID" value="MFC7290937.1"/>
    <property type="molecule type" value="Genomic_DNA"/>
</dbReference>
<comment type="subcellular location">
    <subcellularLocation>
        <location evidence="1">Cell membrane</location>
        <topology evidence="1">Multi-pass membrane protein</topology>
    </subcellularLocation>
    <subcellularLocation>
        <location evidence="6">Membrane</location>
        <topology evidence="6">Multi-pass membrane protein</topology>
    </subcellularLocation>
</comment>
<reference evidence="12" key="1">
    <citation type="journal article" date="2019" name="Int. J. Syst. Evol. Microbiol.">
        <title>The Global Catalogue of Microorganisms (GCM) 10K type strain sequencing project: providing services to taxonomists for standard genome sequencing and annotation.</title>
        <authorList>
            <consortium name="The Broad Institute Genomics Platform"/>
            <consortium name="The Broad Institute Genome Sequencing Center for Infectious Disease"/>
            <person name="Wu L."/>
            <person name="Ma J."/>
        </authorList>
    </citation>
    <scope>NUCLEOTIDE SEQUENCE [LARGE SCALE GENOMIC DNA]</scope>
    <source>
        <strain evidence="12">CCUG 51308</strain>
    </source>
</reference>
<evidence type="ECO:0000256" key="6">
    <source>
        <dbReference type="RuleBase" id="RU004057"/>
    </source>
</evidence>
<keyword evidence="5 8" id="KW-0472">Membrane</keyword>
<keyword evidence="3 8" id="KW-0812">Transmembrane</keyword>
<organism evidence="11 12">
    <name type="scientific">Hirschia litorea</name>
    <dbReference type="NCBI Taxonomy" id="1199156"/>
    <lineage>
        <taxon>Bacteria</taxon>
        <taxon>Pseudomonadati</taxon>
        <taxon>Pseudomonadota</taxon>
        <taxon>Alphaproteobacteria</taxon>
        <taxon>Hyphomonadales</taxon>
        <taxon>Hyphomonadaceae</taxon>
        <taxon>Hirschia</taxon>
    </lineage>
</organism>
<keyword evidence="2" id="KW-1003">Cell membrane</keyword>
<keyword evidence="4 8" id="KW-1133">Transmembrane helix</keyword>
<evidence type="ECO:0000256" key="5">
    <source>
        <dbReference type="ARBA" id="ARBA00023136"/>
    </source>
</evidence>
<dbReference type="PANTHER" id="PTHR30625">
    <property type="entry name" value="PROTEIN TOLQ"/>
    <property type="match status" value="1"/>
</dbReference>
<feature type="transmembrane region" description="Helical" evidence="8">
    <location>
        <begin position="399"/>
        <end position="420"/>
    </location>
</feature>
<keyword evidence="12" id="KW-1185">Reference proteome</keyword>
<feature type="chain" id="PRO_5046400254" evidence="9">
    <location>
        <begin position="28"/>
        <end position="455"/>
    </location>
</feature>
<evidence type="ECO:0000256" key="1">
    <source>
        <dbReference type="ARBA" id="ARBA00004651"/>
    </source>
</evidence>
<proteinExistence type="inferred from homology"/>
<feature type="signal peptide" evidence="9">
    <location>
        <begin position="1"/>
        <end position="27"/>
    </location>
</feature>
<dbReference type="InterPro" id="IPR017270">
    <property type="entry name" value="MotA/TolQ/ExbB-rel"/>
</dbReference>
<dbReference type="RefSeq" id="WP_382166141.1">
    <property type="nucleotide sequence ID" value="NZ_JBHTBR010000002.1"/>
</dbReference>
<dbReference type="Pfam" id="PF01618">
    <property type="entry name" value="MotA_ExbB"/>
    <property type="match status" value="1"/>
</dbReference>
<dbReference type="InterPro" id="IPR050790">
    <property type="entry name" value="ExbB/TolQ_transport"/>
</dbReference>
<keyword evidence="6" id="KW-0653">Protein transport</keyword>
<protein>
    <submittedName>
        <fullName evidence="11">MotA/TolQ/ExbB proton channel family protein</fullName>
    </submittedName>
</protein>
<keyword evidence="9" id="KW-0732">Signal</keyword>
<dbReference type="PIRSF" id="PIRSF037714">
    <property type="entry name" value="TolR"/>
    <property type="match status" value="1"/>
</dbReference>
<feature type="domain" description="MotA/TolQ/ExbB proton channel" evidence="10">
    <location>
        <begin position="318"/>
        <end position="436"/>
    </location>
</feature>